<feature type="transmembrane region" description="Helical" evidence="7">
    <location>
        <begin position="47"/>
        <end position="79"/>
    </location>
</feature>
<dbReference type="GO" id="GO:0016020">
    <property type="term" value="C:membrane"/>
    <property type="evidence" value="ECO:0007669"/>
    <property type="project" value="UniProtKB-SubCell"/>
</dbReference>
<evidence type="ECO:0000256" key="7">
    <source>
        <dbReference type="SAM" id="Phobius"/>
    </source>
</evidence>
<dbReference type="Proteomes" id="UP000425178">
    <property type="component" value="Chromosome"/>
</dbReference>
<feature type="transmembrane region" description="Helical" evidence="7">
    <location>
        <begin position="91"/>
        <end position="109"/>
    </location>
</feature>
<keyword evidence="5 7" id="KW-1133">Transmembrane helix</keyword>
<dbReference type="GO" id="GO:0089702">
    <property type="term" value="F:undecaprenyl-phosphate glucose phosphotransferase activity"/>
    <property type="evidence" value="ECO:0007669"/>
    <property type="project" value="UniProtKB-EC"/>
</dbReference>
<protein>
    <submittedName>
        <fullName evidence="9">UDP-glucose:undecaprenyl-phosphate glucose-1-phosphate transferase</fullName>
        <ecNumber evidence="9">2.7.8.31</ecNumber>
    </submittedName>
</protein>
<evidence type="ECO:0000256" key="6">
    <source>
        <dbReference type="ARBA" id="ARBA00023136"/>
    </source>
</evidence>
<accession>A0A6B8VWI6</accession>
<evidence type="ECO:0000313" key="10">
    <source>
        <dbReference type="Proteomes" id="UP000425178"/>
    </source>
</evidence>
<keyword evidence="3 9" id="KW-0808">Transferase</keyword>
<feature type="domain" description="Bacterial sugar transferase" evidence="8">
    <location>
        <begin position="284"/>
        <end position="466"/>
    </location>
</feature>
<evidence type="ECO:0000259" key="8">
    <source>
        <dbReference type="Pfam" id="PF02397"/>
    </source>
</evidence>
<gene>
    <name evidence="9" type="primary">wcaJ</name>
    <name evidence="9" type="ORF">CETAM_12365</name>
</gene>
<feature type="transmembrane region" description="Helical" evidence="7">
    <location>
        <begin position="287"/>
        <end position="310"/>
    </location>
</feature>
<dbReference type="EC" id="2.7.8.31" evidence="9"/>
<dbReference type="Pfam" id="PF02397">
    <property type="entry name" value="Bac_transf"/>
    <property type="match status" value="1"/>
</dbReference>
<dbReference type="PANTHER" id="PTHR30576">
    <property type="entry name" value="COLANIC BIOSYNTHESIS UDP-GLUCOSE LIPID CARRIER TRANSFERASE"/>
    <property type="match status" value="1"/>
</dbReference>
<evidence type="ECO:0000256" key="3">
    <source>
        <dbReference type="ARBA" id="ARBA00022679"/>
    </source>
</evidence>
<evidence type="ECO:0000256" key="2">
    <source>
        <dbReference type="ARBA" id="ARBA00006464"/>
    </source>
</evidence>
<keyword evidence="10" id="KW-1185">Reference proteome</keyword>
<comment type="subcellular location">
    <subcellularLocation>
        <location evidence="1">Membrane</location>
        <topology evidence="1">Multi-pass membrane protein</topology>
    </subcellularLocation>
</comment>
<dbReference type="InterPro" id="IPR003362">
    <property type="entry name" value="Bact_transf"/>
</dbReference>
<evidence type="ECO:0000313" key="9">
    <source>
        <dbReference type="EMBL" id="QGU05704.1"/>
    </source>
</evidence>
<keyword evidence="6 7" id="KW-0472">Membrane</keyword>
<organism evidence="9 10">
    <name type="scientific">Corynebacterium comes</name>
    <dbReference type="NCBI Taxonomy" id="2675218"/>
    <lineage>
        <taxon>Bacteria</taxon>
        <taxon>Bacillati</taxon>
        <taxon>Actinomycetota</taxon>
        <taxon>Actinomycetes</taxon>
        <taxon>Mycobacteriales</taxon>
        <taxon>Corynebacteriaceae</taxon>
        <taxon>Corynebacterium</taxon>
    </lineage>
</organism>
<dbReference type="PANTHER" id="PTHR30576:SF0">
    <property type="entry name" value="UNDECAPRENYL-PHOSPHATE N-ACETYLGALACTOSAMINYL 1-PHOSPHATE TRANSFERASE-RELATED"/>
    <property type="match status" value="1"/>
</dbReference>
<sequence length="471" mass="52269">MVPINPSASPRKIRVAGSVFHRAENRSVGVSFAHYVPDPWQRLADGFGILMVCLLAGLPRPVLTAAATSLGLMAVPHLYRFRLGLSVLDDLPRLLVAGTVVPFVAVSVFNPELDAPQTVYFSLATAASLVAFKTIVSVSLGIRRRWSPKILSRTLILGSGPIARQLCNNLKKIPEFGLLPVALVDREIEPVQPVPGVVTGKLDSDLPALIREHRATTVIIAFSSFSDGDLRKALRSCVREAAELYIVPRLPEYLDRDNRTEMIGALPLRRVARAAHRSLTWFLKRPFDILVSGVALVLLSPVLLALALVVKINHRTAPVLFRQERIGMDGKPFELLKFRTMTPADPGESDSRWNIAGDARLTRLGATMRRFSLDELPQIYNVFRGDMALVGPRPERPYFVEKFSQEFPDYPERHRVPVGLTGWAAINGLRGDTSIRDRALYDNFYIENWSPWLDFKILLLTFRAVVGGSGG</sequence>
<dbReference type="NCBIfam" id="TIGR03025">
    <property type="entry name" value="EPS_sugtrans"/>
    <property type="match status" value="1"/>
</dbReference>
<dbReference type="AlphaFoldDB" id="A0A6B8VWI6"/>
<dbReference type="EMBL" id="CP046453">
    <property type="protein sequence ID" value="QGU05704.1"/>
    <property type="molecule type" value="Genomic_DNA"/>
</dbReference>
<keyword evidence="4 7" id="KW-0812">Transmembrane</keyword>
<reference evidence="9 10" key="1">
    <citation type="journal article" date="2021" name="Int. J. Syst. Evol. Microbiol.">
        <title>Classification of three corynebacterial strains isolated from a small paddock in North Rhine-Westphalia: proposal of &lt;i&gt;Corynebacterium kalinowskii&lt;/i&gt; sp. nov., &lt;i&gt;Corynebacterium comes&lt;/i&gt; sp. nov. and &lt;i&gt;Corynebacterium occultum&lt;/i&gt; sp. nov.</title>
        <authorList>
            <person name="Schaffert L."/>
            <person name="Ruwe M."/>
            <person name="Milse J."/>
            <person name="Hanuschka K."/>
            <person name="Ortseifen V."/>
            <person name="Droste J."/>
            <person name="Brandt D."/>
            <person name="Schl L."/>
            <person name="Kutter Y."/>
            <person name="Vinke S."/>
            <person name="Vieh P."/>
            <person name="Jacob L."/>
            <person name="L N.C."/>
            <person name="Schulte-Berndt E."/>
            <person name="Hain C."/>
            <person name="Linder M."/>
            <person name="Schmidt P."/>
            <person name="Wollenschl L."/>
            <person name="Luttermann T."/>
            <person name="Thieme E."/>
            <person name="Hassa J."/>
            <person name="Haak M."/>
            <person name="Wittchen M."/>
            <person name="Mentz A."/>
            <person name="Persicke M."/>
            <person name="Busche T."/>
            <person name="R C."/>
        </authorList>
    </citation>
    <scope>NUCLEOTIDE SEQUENCE [LARGE SCALE GENOMIC DNA]</scope>
    <source>
        <strain evidence="9 10">2019</strain>
    </source>
</reference>
<evidence type="ECO:0000256" key="5">
    <source>
        <dbReference type="ARBA" id="ARBA00022989"/>
    </source>
</evidence>
<dbReference type="Gene3D" id="3.40.50.720">
    <property type="entry name" value="NAD(P)-binding Rossmann-like Domain"/>
    <property type="match status" value="1"/>
</dbReference>
<evidence type="ECO:0000256" key="1">
    <source>
        <dbReference type="ARBA" id="ARBA00004141"/>
    </source>
</evidence>
<dbReference type="KEGG" id="ccoe:CETAM_12365"/>
<evidence type="ECO:0000256" key="4">
    <source>
        <dbReference type="ARBA" id="ARBA00022692"/>
    </source>
</evidence>
<proteinExistence type="inferred from homology"/>
<comment type="similarity">
    <text evidence="2">Belongs to the bacterial sugar transferase family.</text>
</comment>
<name>A0A6B8VWI6_9CORY</name>
<dbReference type="InterPro" id="IPR017475">
    <property type="entry name" value="EPS_sugar_tfrase"/>
</dbReference>
<feature type="transmembrane region" description="Helical" evidence="7">
    <location>
        <begin position="121"/>
        <end position="142"/>
    </location>
</feature>